<sequence length="139" mass="14616">MKTNGASKIIGAMFAVAIATGATYANAQTGGTPNDASMQPPPPAPAVAAGPHNSNSNSNRNNHRSDSALLRDIRQTFTRTPGLNFAAIHVNVHHGAVTLTGTVPQHSQIKRAGDAARSVRGVRSVKNKLTVRERHGRPQ</sequence>
<feature type="signal peptide" evidence="2">
    <location>
        <begin position="1"/>
        <end position="27"/>
    </location>
</feature>
<keyword evidence="5" id="KW-1185">Reference proteome</keyword>
<dbReference type="Gene3D" id="3.30.1340.30">
    <property type="match status" value="1"/>
</dbReference>
<evidence type="ECO:0000313" key="5">
    <source>
        <dbReference type="Proteomes" id="UP001431019"/>
    </source>
</evidence>
<dbReference type="InterPro" id="IPR007055">
    <property type="entry name" value="BON_dom"/>
</dbReference>
<accession>A0ABS8JVS5</accession>
<feature type="compositionally biased region" description="Low complexity" evidence="1">
    <location>
        <begin position="46"/>
        <end position="60"/>
    </location>
</feature>
<keyword evidence="2" id="KW-0732">Signal</keyword>
<name>A0ABS8JVS5_9BURK</name>
<proteinExistence type="predicted"/>
<dbReference type="EMBL" id="JAJITD010000006">
    <property type="protein sequence ID" value="MCC8393808.1"/>
    <property type="molecule type" value="Genomic_DNA"/>
</dbReference>
<feature type="region of interest" description="Disordered" evidence="1">
    <location>
        <begin position="30"/>
        <end position="68"/>
    </location>
</feature>
<feature type="chain" id="PRO_5045325422" evidence="2">
    <location>
        <begin position="28"/>
        <end position="139"/>
    </location>
</feature>
<feature type="domain" description="BON" evidence="3">
    <location>
        <begin position="65"/>
        <end position="133"/>
    </location>
</feature>
<evidence type="ECO:0000256" key="2">
    <source>
        <dbReference type="SAM" id="SignalP"/>
    </source>
</evidence>
<dbReference type="RefSeq" id="WP_230510103.1">
    <property type="nucleotide sequence ID" value="NZ_JAJITD010000006.1"/>
</dbReference>
<dbReference type="Proteomes" id="UP001431019">
    <property type="component" value="Unassembled WGS sequence"/>
</dbReference>
<reference evidence="4 5" key="1">
    <citation type="submission" date="2021-11" db="EMBL/GenBank/DDBJ databases">
        <authorList>
            <person name="Oh E.-T."/>
            <person name="Kim S.-B."/>
        </authorList>
    </citation>
    <scope>NUCLEOTIDE SEQUENCE [LARGE SCALE GENOMIC DNA]</scope>
    <source>
        <strain evidence="4 5">MMS20-SJTR3</strain>
    </source>
</reference>
<evidence type="ECO:0000259" key="3">
    <source>
        <dbReference type="PROSITE" id="PS50914"/>
    </source>
</evidence>
<organism evidence="4 5">
    <name type="scientific">Paraburkholderia sejongensis</name>
    <dbReference type="NCBI Taxonomy" id="2886946"/>
    <lineage>
        <taxon>Bacteria</taxon>
        <taxon>Pseudomonadati</taxon>
        <taxon>Pseudomonadota</taxon>
        <taxon>Betaproteobacteria</taxon>
        <taxon>Burkholderiales</taxon>
        <taxon>Burkholderiaceae</taxon>
        <taxon>Paraburkholderia</taxon>
    </lineage>
</organism>
<protein>
    <submittedName>
        <fullName evidence="4">BON domain-containing protein</fullName>
    </submittedName>
</protein>
<gene>
    <name evidence="4" type="ORF">LJ656_14520</name>
</gene>
<dbReference type="PROSITE" id="PS50914">
    <property type="entry name" value="BON"/>
    <property type="match status" value="1"/>
</dbReference>
<comment type="caution">
    <text evidence="4">The sequence shown here is derived from an EMBL/GenBank/DDBJ whole genome shotgun (WGS) entry which is preliminary data.</text>
</comment>
<evidence type="ECO:0000313" key="4">
    <source>
        <dbReference type="EMBL" id="MCC8393808.1"/>
    </source>
</evidence>
<evidence type="ECO:0000256" key="1">
    <source>
        <dbReference type="SAM" id="MobiDB-lite"/>
    </source>
</evidence>
<dbReference type="PANTHER" id="PTHR34606">
    <property type="entry name" value="BON DOMAIN-CONTAINING PROTEIN"/>
    <property type="match status" value="1"/>
</dbReference>
<dbReference type="InterPro" id="IPR051686">
    <property type="entry name" value="Lipoprotein_DolP"/>
</dbReference>
<dbReference type="Pfam" id="PF04972">
    <property type="entry name" value="BON"/>
    <property type="match status" value="1"/>
</dbReference>
<dbReference type="PANTHER" id="PTHR34606:SF15">
    <property type="entry name" value="BON DOMAIN-CONTAINING PROTEIN"/>
    <property type="match status" value="1"/>
</dbReference>